<evidence type="ECO:0000313" key="8">
    <source>
        <dbReference type="Proteomes" id="UP001550850"/>
    </source>
</evidence>
<evidence type="ECO:0000256" key="4">
    <source>
        <dbReference type="PROSITE-ProRule" id="PRU01161"/>
    </source>
</evidence>
<dbReference type="InterPro" id="IPR016035">
    <property type="entry name" value="Acyl_Trfase/lysoPLipase"/>
</dbReference>
<dbReference type="RefSeq" id="WP_108953149.1">
    <property type="nucleotide sequence ID" value="NZ_BEVZ01000002.1"/>
</dbReference>
<feature type="compositionally biased region" description="Basic and acidic residues" evidence="5">
    <location>
        <begin position="1"/>
        <end position="16"/>
    </location>
</feature>
<evidence type="ECO:0000313" key="7">
    <source>
        <dbReference type="EMBL" id="MEU3557041.1"/>
    </source>
</evidence>
<feature type="domain" description="PNPLA" evidence="6">
    <location>
        <begin position="55"/>
        <end position="225"/>
    </location>
</feature>
<feature type="active site" description="Nucleophile" evidence="4">
    <location>
        <position position="90"/>
    </location>
</feature>
<feature type="region of interest" description="Disordered" evidence="5">
    <location>
        <begin position="1"/>
        <end position="27"/>
    </location>
</feature>
<evidence type="ECO:0000256" key="3">
    <source>
        <dbReference type="ARBA" id="ARBA00023098"/>
    </source>
</evidence>
<organism evidence="7 8">
    <name type="scientific">Streptomyces fragilis</name>
    <dbReference type="NCBI Taxonomy" id="67301"/>
    <lineage>
        <taxon>Bacteria</taxon>
        <taxon>Bacillati</taxon>
        <taxon>Actinomycetota</taxon>
        <taxon>Actinomycetes</taxon>
        <taxon>Kitasatosporales</taxon>
        <taxon>Streptomycetaceae</taxon>
        <taxon>Streptomyces</taxon>
    </lineage>
</organism>
<dbReference type="PANTHER" id="PTHR14226">
    <property type="entry name" value="NEUROPATHY TARGET ESTERASE/SWISS CHEESE D.MELANOGASTER"/>
    <property type="match status" value="1"/>
</dbReference>
<dbReference type="Gene3D" id="3.40.1090.10">
    <property type="entry name" value="Cytosolic phospholipase A2 catalytic domain"/>
    <property type="match status" value="1"/>
</dbReference>
<comment type="caution">
    <text evidence="7">The sequence shown here is derived from an EMBL/GenBank/DDBJ whole genome shotgun (WGS) entry which is preliminary data.</text>
</comment>
<dbReference type="PANTHER" id="PTHR14226:SF64">
    <property type="entry name" value="PNPLA DOMAIN-CONTAINING PROTEIN"/>
    <property type="match status" value="1"/>
</dbReference>
<dbReference type="SUPFAM" id="SSF52151">
    <property type="entry name" value="FabD/lysophospholipase-like"/>
    <property type="match status" value="1"/>
</dbReference>
<keyword evidence="3 4" id="KW-0443">Lipid metabolism</keyword>
<keyword evidence="8" id="KW-1185">Reference proteome</keyword>
<dbReference type="PROSITE" id="PS51635">
    <property type="entry name" value="PNPLA"/>
    <property type="match status" value="1"/>
</dbReference>
<evidence type="ECO:0000256" key="5">
    <source>
        <dbReference type="SAM" id="MobiDB-lite"/>
    </source>
</evidence>
<sequence>MSRKPVADDRQADGRRAGSHPDSPHDRHEVLRAVAARTRDGSRPGARHDDLRLALVIEGGGMRGTFSAGMALALHDAGLVGAFDAVYGSSAGAITGAWLLSGAPEQLNGWAEPEYANTMIRPSNLWRGRPVVDVRTLVEHLYAEVARMDFQAVLSHPVEYHPLATDAHTGLSTDLRPFLAGPAELRLALRASAALPFLAGPAVELGGRHYYDAGLAESVPYRTALAQGATHVLVLRSRPAPKDLLPAPAADGAVRPSYGSRLVAATALRRYPKALHDSYFARAHRLREDEALLSEYDRGGLPGRDGTAVMSVRPALDSPKVGRLTRDGRLLKAALESGRAAVERVLQPSGA</sequence>
<reference evidence="7 8" key="1">
    <citation type="submission" date="2024-06" db="EMBL/GenBank/DDBJ databases">
        <title>The Natural Products Discovery Center: Release of the First 8490 Sequenced Strains for Exploring Actinobacteria Biosynthetic Diversity.</title>
        <authorList>
            <person name="Kalkreuter E."/>
            <person name="Kautsar S.A."/>
            <person name="Yang D."/>
            <person name="Bader C.D."/>
            <person name="Teijaro C.N."/>
            <person name="Fluegel L."/>
            <person name="Davis C.M."/>
            <person name="Simpson J.R."/>
            <person name="Lauterbach L."/>
            <person name="Steele A.D."/>
            <person name="Gui C."/>
            <person name="Meng S."/>
            <person name="Li G."/>
            <person name="Viehrig K."/>
            <person name="Ye F."/>
            <person name="Su P."/>
            <person name="Kiefer A.F."/>
            <person name="Nichols A."/>
            <person name="Cepeda A.J."/>
            <person name="Yan W."/>
            <person name="Fan B."/>
            <person name="Jiang Y."/>
            <person name="Adhikari A."/>
            <person name="Zheng C.-J."/>
            <person name="Schuster L."/>
            <person name="Cowan T.M."/>
            <person name="Smanski M.J."/>
            <person name="Chevrette M.G."/>
            <person name="De Carvalho L.P.S."/>
            <person name="Shen B."/>
        </authorList>
    </citation>
    <scope>NUCLEOTIDE SEQUENCE [LARGE SCALE GENOMIC DNA]</scope>
    <source>
        <strain evidence="7 8">NPDC038104</strain>
    </source>
</reference>
<dbReference type="Proteomes" id="UP001550850">
    <property type="component" value="Unassembled WGS sequence"/>
</dbReference>
<dbReference type="InterPro" id="IPR002641">
    <property type="entry name" value="PNPLA_dom"/>
</dbReference>
<dbReference type="InterPro" id="IPR050301">
    <property type="entry name" value="NTE"/>
</dbReference>
<evidence type="ECO:0000256" key="2">
    <source>
        <dbReference type="ARBA" id="ARBA00022963"/>
    </source>
</evidence>
<evidence type="ECO:0000256" key="1">
    <source>
        <dbReference type="ARBA" id="ARBA00022801"/>
    </source>
</evidence>
<feature type="active site" description="Proton acceptor" evidence="4">
    <location>
        <position position="212"/>
    </location>
</feature>
<comment type="caution">
    <text evidence="4">Lacks conserved residue(s) required for the propagation of feature annotation.</text>
</comment>
<name>A0ABV2YMU0_9ACTN</name>
<protein>
    <submittedName>
        <fullName evidence="7">Patatin-like phospholipase family protein</fullName>
    </submittedName>
</protein>
<gene>
    <name evidence="7" type="ORF">AB0E65_22895</name>
</gene>
<evidence type="ECO:0000259" key="6">
    <source>
        <dbReference type="PROSITE" id="PS51635"/>
    </source>
</evidence>
<feature type="short sequence motif" description="GXGXXG" evidence="4">
    <location>
        <begin position="59"/>
        <end position="64"/>
    </location>
</feature>
<keyword evidence="2 4" id="KW-0442">Lipid degradation</keyword>
<keyword evidence="1 4" id="KW-0378">Hydrolase</keyword>
<dbReference type="Pfam" id="PF01734">
    <property type="entry name" value="Patatin"/>
    <property type="match status" value="1"/>
</dbReference>
<proteinExistence type="predicted"/>
<feature type="short sequence motif" description="GXSXG" evidence="4">
    <location>
        <begin position="88"/>
        <end position="92"/>
    </location>
</feature>
<dbReference type="EMBL" id="JBEZUR010000046">
    <property type="protein sequence ID" value="MEU3557041.1"/>
    <property type="molecule type" value="Genomic_DNA"/>
</dbReference>
<accession>A0ABV2YMU0</accession>